<dbReference type="RefSeq" id="WP_272735298.1">
    <property type="nucleotide sequence ID" value="NZ_CP116942.1"/>
</dbReference>
<proteinExistence type="predicted"/>
<keyword evidence="2" id="KW-0812">Transmembrane</keyword>
<dbReference type="KEGG" id="ima:PO878_14810"/>
<evidence type="ECO:0000313" key="4">
    <source>
        <dbReference type="Proteomes" id="UP001216390"/>
    </source>
</evidence>
<dbReference type="AlphaFoldDB" id="A0AAE9YDF4"/>
<sequence>MDDQVDDEVGDPDDGRPAPAGRRRSAPAPAGAGPGRRAPQASRGDYTGCALWAGGFLVLVIISFAVGVILRPDSDSTDGSEAVTLAGEVADDDAYEVVGRTDEVGDPCVTLRRDGDEVAGQCGFAVDDDETARYTVTSATLEDGTTFVFGPVPDQGVQVRLALADGSEPVVDVRRSETAGLTWFAYESDQEVDGPAQVLDGNGDPIQVG</sequence>
<feature type="region of interest" description="Disordered" evidence="1">
    <location>
        <begin position="1"/>
        <end position="41"/>
    </location>
</feature>
<organism evidence="3 4">
    <name type="scientific">Iamia majanohamensis</name>
    <dbReference type="NCBI Taxonomy" id="467976"/>
    <lineage>
        <taxon>Bacteria</taxon>
        <taxon>Bacillati</taxon>
        <taxon>Actinomycetota</taxon>
        <taxon>Acidimicrobiia</taxon>
        <taxon>Acidimicrobiales</taxon>
        <taxon>Iamiaceae</taxon>
        <taxon>Iamia</taxon>
    </lineage>
</organism>
<keyword evidence="4" id="KW-1185">Reference proteome</keyword>
<evidence type="ECO:0000313" key="3">
    <source>
        <dbReference type="EMBL" id="WCO65771.1"/>
    </source>
</evidence>
<accession>A0AAE9YDF4</accession>
<gene>
    <name evidence="3" type="ORF">PO878_14810</name>
</gene>
<evidence type="ECO:0000256" key="1">
    <source>
        <dbReference type="SAM" id="MobiDB-lite"/>
    </source>
</evidence>
<dbReference type="EMBL" id="CP116942">
    <property type="protein sequence ID" value="WCO65771.1"/>
    <property type="molecule type" value="Genomic_DNA"/>
</dbReference>
<protein>
    <submittedName>
        <fullName evidence="3">Uncharacterized protein</fullName>
    </submittedName>
</protein>
<feature type="transmembrane region" description="Helical" evidence="2">
    <location>
        <begin position="50"/>
        <end position="70"/>
    </location>
</feature>
<keyword evidence="2" id="KW-0472">Membrane</keyword>
<reference evidence="3" key="1">
    <citation type="submission" date="2023-01" db="EMBL/GenBank/DDBJ databases">
        <title>The diversity of Class Acidimicrobiia in South China Sea sediment environments and the proposal of Iamia marina sp. nov., a novel species of the genus Iamia.</title>
        <authorList>
            <person name="He Y."/>
            <person name="Tian X."/>
        </authorList>
    </citation>
    <scope>NUCLEOTIDE SEQUENCE</scope>
    <source>
        <strain evidence="3">DSM 19957</strain>
    </source>
</reference>
<name>A0AAE9YDF4_9ACTN</name>
<feature type="compositionally biased region" description="Low complexity" evidence="1">
    <location>
        <begin position="26"/>
        <end position="41"/>
    </location>
</feature>
<feature type="compositionally biased region" description="Acidic residues" evidence="1">
    <location>
        <begin position="1"/>
        <end position="12"/>
    </location>
</feature>
<keyword evidence="2" id="KW-1133">Transmembrane helix</keyword>
<evidence type="ECO:0000256" key="2">
    <source>
        <dbReference type="SAM" id="Phobius"/>
    </source>
</evidence>
<dbReference type="Proteomes" id="UP001216390">
    <property type="component" value="Chromosome"/>
</dbReference>